<protein>
    <submittedName>
        <fullName evidence="4">LLM class flavin-dependent oxidoreductase</fullName>
    </submittedName>
</protein>
<dbReference type="RefSeq" id="WP_340603111.1">
    <property type="nucleotide sequence ID" value="NZ_JBBMXV010000001.1"/>
</dbReference>
<dbReference type="InterPro" id="IPR050564">
    <property type="entry name" value="F420-G6PD/mer"/>
</dbReference>
<evidence type="ECO:0000256" key="1">
    <source>
        <dbReference type="ARBA" id="ARBA00023002"/>
    </source>
</evidence>
<evidence type="ECO:0000313" key="4">
    <source>
        <dbReference type="EMBL" id="MFC6903748.1"/>
    </source>
</evidence>
<evidence type="ECO:0000256" key="2">
    <source>
        <dbReference type="SAM" id="MobiDB-lite"/>
    </source>
</evidence>
<sequence>MADGGPGAAYTHLGVHGPRSRTATMPRGLLLPDVDPTPEFARWIDSLGYDSVWASELWGRDAFVTLAAIAPHTDAALGTAIVNVFSRSPAVLAGAATSLDDLASGPIRLGIGPSTPKAIEDLHGLGYDRPVRRLHETAELVSAFTAGEGRVEYDGELFSVQDFPALDGEVSVYAAALGEASRRATGRTADGWLPHMIPFDDLEGAFETVRRTAREAGRDPALAVSPYVPAAVDDEPEKAREVIRGHVAYYVGSGEGYRRAVAGRFPEEAERITEAWAAGERERARGAVTGAMVDALGVAGTPAEARERFEAVAETVPITEPIVVVPSNASEGMTERTIEALAP</sequence>
<evidence type="ECO:0000259" key="3">
    <source>
        <dbReference type="Pfam" id="PF00296"/>
    </source>
</evidence>
<dbReference type="GO" id="GO:0016491">
    <property type="term" value="F:oxidoreductase activity"/>
    <property type="evidence" value="ECO:0007669"/>
    <property type="project" value="UniProtKB-KW"/>
</dbReference>
<dbReference type="InterPro" id="IPR011251">
    <property type="entry name" value="Luciferase-like_dom"/>
</dbReference>
<feature type="domain" description="Luciferase-like" evidence="3">
    <location>
        <begin position="23"/>
        <end position="315"/>
    </location>
</feature>
<dbReference type="EMBL" id="JBHSXQ010000001">
    <property type="protein sequence ID" value="MFC6903748.1"/>
    <property type="molecule type" value="Genomic_DNA"/>
</dbReference>
<reference evidence="4 5" key="1">
    <citation type="journal article" date="2019" name="Int. J. Syst. Evol. Microbiol.">
        <title>The Global Catalogue of Microorganisms (GCM) 10K type strain sequencing project: providing services to taxonomists for standard genome sequencing and annotation.</title>
        <authorList>
            <consortium name="The Broad Institute Genomics Platform"/>
            <consortium name="The Broad Institute Genome Sequencing Center for Infectious Disease"/>
            <person name="Wu L."/>
            <person name="Ma J."/>
        </authorList>
    </citation>
    <scope>NUCLEOTIDE SEQUENCE [LARGE SCALE GENOMIC DNA]</scope>
    <source>
        <strain evidence="4 5">CGMCC 1.3240</strain>
    </source>
</reference>
<keyword evidence="5" id="KW-1185">Reference proteome</keyword>
<dbReference type="Pfam" id="PF00296">
    <property type="entry name" value="Bac_luciferase"/>
    <property type="match status" value="1"/>
</dbReference>
<keyword evidence="1" id="KW-0560">Oxidoreductase</keyword>
<proteinExistence type="predicted"/>
<comment type="caution">
    <text evidence="4">The sequence shown here is derived from an EMBL/GenBank/DDBJ whole genome shotgun (WGS) entry which is preliminary data.</text>
</comment>
<gene>
    <name evidence="4" type="ORF">ACFQGH_00895</name>
</gene>
<dbReference type="PANTHER" id="PTHR43244:SF1">
    <property type="entry name" value="5,10-METHYLENETETRAHYDROMETHANOPTERIN REDUCTASE"/>
    <property type="match status" value="1"/>
</dbReference>
<dbReference type="SUPFAM" id="SSF51679">
    <property type="entry name" value="Bacterial luciferase-like"/>
    <property type="match status" value="1"/>
</dbReference>
<dbReference type="PANTHER" id="PTHR43244">
    <property type="match status" value="1"/>
</dbReference>
<dbReference type="CDD" id="cd01097">
    <property type="entry name" value="Tetrahydromethanopterin_reductase"/>
    <property type="match status" value="1"/>
</dbReference>
<accession>A0ABD5UX92</accession>
<dbReference type="Gene3D" id="3.20.20.30">
    <property type="entry name" value="Luciferase-like domain"/>
    <property type="match status" value="1"/>
</dbReference>
<dbReference type="AlphaFoldDB" id="A0ABD5UX92"/>
<evidence type="ECO:0000313" key="5">
    <source>
        <dbReference type="Proteomes" id="UP001596312"/>
    </source>
</evidence>
<organism evidence="4 5">
    <name type="scientific">Halalkalicoccus tibetensis</name>
    <dbReference type="NCBI Taxonomy" id="175632"/>
    <lineage>
        <taxon>Archaea</taxon>
        <taxon>Methanobacteriati</taxon>
        <taxon>Methanobacteriota</taxon>
        <taxon>Stenosarchaea group</taxon>
        <taxon>Halobacteria</taxon>
        <taxon>Halobacteriales</taxon>
        <taxon>Halococcaceae</taxon>
        <taxon>Halalkalicoccus</taxon>
    </lineage>
</organism>
<name>A0ABD5UX92_9EURY</name>
<dbReference type="Proteomes" id="UP001596312">
    <property type="component" value="Unassembled WGS sequence"/>
</dbReference>
<dbReference type="InterPro" id="IPR036661">
    <property type="entry name" value="Luciferase-like_sf"/>
</dbReference>
<feature type="region of interest" description="Disordered" evidence="2">
    <location>
        <begin position="1"/>
        <end position="27"/>
    </location>
</feature>